<dbReference type="Pfam" id="PF14542">
    <property type="entry name" value="Acetyltransf_CG"/>
    <property type="match status" value="1"/>
</dbReference>
<dbReference type="InterPro" id="IPR016181">
    <property type="entry name" value="Acyl_CoA_acyltransferase"/>
</dbReference>
<dbReference type="PROSITE" id="PS51186">
    <property type="entry name" value="GNAT"/>
    <property type="match status" value="1"/>
</dbReference>
<dbReference type="RefSeq" id="WP_114451921.1">
    <property type="nucleotide sequence ID" value="NZ_QPJC01000002.1"/>
</dbReference>
<feature type="domain" description="N-acetyltransferase" evidence="2">
    <location>
        <begin position="10"/>
        <end position="96"/>
    </location>
</feature>
<dbReference type="InterPro" id="IPR031165">
    <property type="entry name" value="GNAT_YJDJ"/>
</dbReference>
<evidence type="ECO:0000259" key="2">
    <source>
        <dbReference type="PROSITE" id="PS51729"/>
    </source>
</evidence>
<dbReference type="Proteomes" id="UP000253495">
    <property type="component" value="Unassembled WGS sequence"/>
</dbReference>
<dbReference type="PROSITE" id="PS51729">
    <property type="entry name" value="GNAT_YJDJ"/>
    <property type="match status" value="1"/>
</dbReference>
<evidence type="ECO:0000313" key="4">
    <source>
        <dbReference type="Proteomes" id="UP000253495"/>
    </source>
</evidence>
<protein>
    <submittedName>
        <fullName evidence="3">Uncharacterized protein</fullName>
    </submittedName>
</protein>
<dbReference type="SUPFAM" id="SSF55729">
    <property type="entry name" value="Acyl-CoA N-acyltransferases (Nat)"/>
    <property type="match status" value="1"/>
</dbReference>
<dbReference type="EMBL" id="QPJC01000002">
    <property type="protein sequence ID" value="RCW46114.1"/>
    <property type="molecule type" value="Genomic_DNA"/>
</dbReference>
<proteinExistence type="predicted"/>
<keyword evidence="4" id="KW-1185">Reference proteome</keyword>
<sequence length="103" mass="11954">MSHTDNAQVLDNPEQTRFELRLQDRVIGFAEYQRHPDRMVLPHVEIDPAHRGRGLAGQLTRETLNAARAEGRWVTPLCPYVAGYIRKHPEYADLVDDRRHRGE</sequence>
<accession>A0A368VVJ4</accession>
<dbReference type="CDD" id="cd04301">
    <property type="entry name" value="NAT_SF"/>
    <property type="match status" value="1"/>
</dbReference>
<gene>
    <name evidence="3" type="ORF">DFQ14_102416</name>
</gene>
<name>A0A368VVJ4_9ACTN</name>
<evidence type="ECO:0000259" key="1">
    <source>
        <dbReference type="PROSITE" id="PS51186"/>
    </source>
</evidence>
<dbReference type="GO" id="GO:0016747">
    <property type="term" value="F:acyltransferase activity, transferring groups other than amino-acyl groups"/>
    <property type="evidence" value="ECO:0007669"/>
    <property type="project" value="InterPro"/>
</dbReference>
<organism evidence="3 4">
    <name type="scientific">Halopolyspora algeriensis</name>
    <dbReference type="NCBI Taxonomy" id="1500506"/>
    <lineage>
        <taxon>Bacteria</taxon>
        <taxon>Bacillati</taxon>
        <taxon>Actinomycetota</taxon>
        <taxon>Actinomycetes</taxon>
        <taxon>Actinomycetes incertae sedis</taxon>
        <taxon>Halopolyspora</taxon>
    </lineage>
</organism>
<dbReference type="InterPro" id="IPR000182">
    <property type="entry name" value="GNAT_dom"/>
</dbReference>
<dbReference type="Gene3D" id="3.40.630.30">
    <property type="match status" value="1"/>
</dbReference>
<dbReference type="PANTHER" id="PTHR31435">
    <property type="entry name" value="PROTEIN NATD1"/>
    <property type="match status" value="1"/>
</dbReference>
<evidence type="ECO:0000313" key="3">
    <source>
        <dbReference type="EMBL" id="RCW46114.1"/>
    </source>
</evidence>
<comment type="caution">
    <text evidence="3">The sequence shown here is derived from an EMBL/GenBank/DDBJ whole genome shotgun (WGS) entry which is preliminary data.</text>
</comment>
<dbReference type="AlphaFoldDB" id="A0A368VVJ4"/>
<dbReference type="InterPro" id="IPR045057">
    <property type="entry name" value="Gcn5-rel_NAT"/>
</dbReference>
<dbReference type="OrthoDB" id="5405911at2"/>
<feature type="domain" description="N-acetyltransferase" evidence="1">
    <location>
        <begin position="1"/>
        <end position="101"/>
    </location>
</feature>
<dbReference type="PANTHER" id="PTHR31435:SF10">
    <property type="entry name" value="BSR4717 PROTEIN"/>
    <property type="match status" value="1"/>
</dbReference>
<reference evidence="3 4" key="1">
    <citation type="submission" date="2018-07" db="EMBL/GenBank/DDBJ databases">
        <title>Genomic Encyclopedia of Type Strains, Phase III (KMG-III): the genomes of soil and plant-associated and newly described type strains.</title>
        <authorList>
            <person name="Whitman W."/>
        </authorList>
    </citation>
    <scope>NUCLEOTIDE SEQUENCE [LARGE SCALE GENOMIC DNA]</scope>
    <source>
        <strain evidence="3 4">CECT 8575</strain>
    </source>
</reference>